<dbReference type="InterPro" id="IPR001841">
    <property type="entry name" value="Znf_RING"/>
</dbReference>
<dbReference type="EMBL" id="CACRSJ010000110">
    <property type="protein sequence ID" value="VYS69097.1"/>
    <property type="molecule type" value="Genomic_DNA"/>
</dbReference>
<dbReference type="PROSITE" id="PS50089">
    <property type="entry name" value="ZF_RING_2"/>
    <property type="match status" value="1"/>
</dbReference>
<name>A0A654G7M2_ARATH</name>
<evidence type="ECO:0000256" key="4">
    <source>
        <dbReference type="ARBA" id="ARBA00022679"/>
    </source>
</evidence>
<dbReference type="PANTHER" id="PTHR22937:SF147">
    <property type="entry name" value="E3 UBIQUITIN-PROTEIN LIGASE RHG1A-RELATED"/>
    <property type="match status" value="1"/>
</dbReference>
<feature type="compositionally biased region" description="Polar residues" evidence="10">
    <location>
        <begin position="401"/>
        <end position="413"/>
    </location>
</feature>
<feature type="region of interest" description="Disordered" evidence="10">
    <location>
        <begin position="356"/>
        <end position="379"/>
    </location>
</feature>
<evidence type="ECO:0000256" key="9">
    <source>
        <dbReference type="PROSITE-ProRule" id="PRU00175"/>
    </source>
</evidence>
<feature type="region of interest" description="Disordered" evidence="10">
    <location>
        <begin position="401"/>
        <end position="508"/>
    </location>
</feature>
<keyword evidence="6 9" id="KW-0863">Zinc-finger</keyword>
<dbReference type="GO" id="GO:0043161">
    <property type="term" value="P:proteasome-mediated ubiquitin-dependent protein catabolic process"/>
    <property type="evidence" value="ECO:0007669"/>
    <property type="project" value="UniProtKB-ARBA"/>
</dbReference>
<protein>
    <recommendedName>
        <fullName evidence="3">RING-type E3 ubiquitin transferase</fullName>
        <ecNumber evidence="3">2.3.2.27</ecNumber>
    </recommendedName>
</protein>
<comment type="catalytic activity">
    <reaction evidence="1">
        <text>S-ubiquitinyl-[E2 ubiquitin-conjugating enzyme]-L-cysteine + [acceptor protein]-L-lysine = [E2 ubiquitin-conjugating enzyme]-L-cysteine + N(6)-ubiquitinyl-[acceptor protein]-L-lysine.</text>
        <dbReference type="EC" id="2.3.2.27"/>
    </reaction>
</comment>
<dbReference type="GO" id="GO:0061630">
    <property type="term" value="F:ubiquitin protein ligase activity"/>
    <property type="evidence" value="ECO:0007669"/>
    <property type="project" value="UniProtKB-EC"/>
</dbReference>
<keyword evidence="7" id="KW-0833">Ubl conjugation pathway</keyword>
<evidence type="ECO:0000256" key="2">
    <source>
        <dbReference type="ARBA" id="ARBA00004906"/>
    </source>
</evidence>
<evidence type="ECO:0000256" key="7">
    <source>
        <dbReference type="ARBA" id="ARBA00022786"/>
    </source>
</evidence>
<feature type="region of interest" description="Disordered" evidence="10">
    <location>
        <begin position="71"/>
        <end position="91"/>
    </location>
</feature>
<dbReference type="SMART" id="SM00184">
    <property type="entry name" value="RING"/>
    <property type="match status" value="1"/>
</dbReference>
<feature type="compositionally biased region" description="Basic and acidic residues" evidence="10">
    <location>
        <begin position="368"/>
        <end position="377"/>
    </location>
</feature>
<evidence type="ECO:0000256" key="6">
    <source>
        <dbReference type="ARBA" id="ARBA00022771"/>
    </source>
</evidence>
<dbReference type="GO" id="GO:0010228">
    <property type="term" value="P:vegetative to reproductive phase transition of meristem"/>
    <property type="evidence" value="ECO:0007669"/>
    <property type="project" value="UniProtKB-ARBA"/>
</dbReference>
<organism evidence="12 13">
    <name type="scientific">Arabidopsis thaliana</name>
    <name type="common">Mouse-ear cress</name>
    <dbReference type="NCBI Taxonomy" id="3702"/>
    <lineage>
        <taxon>Eukaryota</taxon>
        <taxon>Viridiplantae</taxon>
        <taxon>Streptophyta</taxon>
        <taxon>Embryophyta</taxon>
        <taxon>Tracheophyta</taxon>
        <taxon>Spermatophyta</taxon>
        <taxon>Magnoliopsida</taxon>
        <taxon>eudicotyledons</taxon>
        <taxon>Gunneridae</taxon>
        <taxon>Pentapetalae</taxon>
        <taxon>rosids</taxon>
        <taxon>malvids</taxon>
        <taxon>Brassicales</taxon>
        <taxon>Brassicaceae</taxon>
        <taxon>Camelineae</taxon>
        <taxon>Arabidopsis</taxon>
    </lineage>
</organism>
<feature type="compositionally biased region" description="Polar residues" evidence="10">
    <location>
        <begin position="204"/>
        <end position="213"/>
    </location>
</feature>
<dbReference type="Proteomes" id="UP000426265">
    <property type="component" value="Unassembled WGS sequence"/>
</dbReference>
<dbReference type="FunFam" id="3.30.40.10:FF:000309">
    <property type="entry name" value="E3 ubiquitin-protein ligase MBR2"/>
    <property type="match status" value="1"/>
</dbReference>
<comment type="pathway">
    <text evidence="2">Protein modification; protein ubiquitination.</text>
</comment>
<feature type="compositionally biased region" description="Basic and acidic residues" evidence="10">
    <location>
        <begin position="80"/>
        <end position="91"/>
    </location>
</feature>
<dbReference type="GO" id="GO:0008270">
    <property type="term" value="F:zinc ion binding"/>
    <property type="evidence" value="ECO:0007669"/>
    <property type="project" value="UniProtKB-KW"/>
</dbReference>
<dbReference type="Gene3D" id="3.30.40.10">
    <property type="entry name" value="Zinc/RING finger domain, C3HC4 (zinc finger)"/>
    <property type="match status" value="1"/>
</dbReference>
<evidence type="ECO:0000256" key="8">
    <source>
        <dbReference type="ARBA" id="ARBA00022833"/>
    </source>
</evidence>
<feature type="compositionally biased region" description="Low complexity" evidence="10">
    <location>
        <begin position="461"/>
        <end position="472"/>
    </location>
</feature>
<keyword evidence="5" id="KW-0479">Metal-binding</keyword>
<dbReference type="Pfam" id="PF13639">
    <property type="entry name" value="zf-RING_2"/>
    <property type="match status" value="1"/>
</dbReference>
<dbReference type="PANTHER" id="PTHR22937">
    <property type="entry name" value="E3 UBIQUITIN-PROTEIN LIGASE RNF165"/>
    <property type="match status" value="1"/>
</dbReference>
<feature type="region of interest" description="Disordered" evidence="10">
    <location>
        <begin position="151"/>
        <end position="235"/>
    </location>
</feature>
<evidence type="ECO:0000256" key="10">
    <source>
        <dbReference type="SAM" id="MobiDB-lite"/>
    </source>
</evidence>
<proteinExistence type="predicted"/>
<reference evidence="12 13" key="1">
    <citation type="submission" date="2019-11" db="EMBL/GenBank/DDBJ databases">
        <authorList>
            <person name="Jiao W.-B."/>
            <person name="Schneeberger K."/>
        </authorList>
    </citation>
    <scope>NUCLEOTIDE SEQUENCE [LARGE SCALE GENOMIC DNA]</scope>
    <source>
        <strain evidence="13">cv. An-1</strain>
    </source>
</reference>
<dbReference type="AlphaFoldDB" id="A0A654G7M2"/>
<accession>A0A654G7M2</accession>
<evidence type="ECO:0000256" key="5">
    <source>
        <dbReference type="ARBA" id="ARBA00022723"/>
    </source>
</evidence>
<keyword evidence="4" id="KW-0808">Transferase</keyword>
<dbReference type="InterPro" id="IPR013083">
    <property type="entry name" value="Znf_RING/FYVE/PHD"/>
</dbReference>
<evidence type="ECO:0000313" key="12">
    <source>
        <dbReference type="EMBL" id="VYS69097.1"/>
    </source>
</evidence>
<feature type="compositionally biased region" description="Low complexity" evidence="10">
    <location>
        <begin position="414"/>
        <end position="426"/>
    </location>
</feature>
<evidence type="ECO:0000256" key="3">
    <source>
        <dbReference type="ARBA" id="ARBA00012483"/>
    </source>
</evidence>
<sequence length="698" mass="75982">MQGERASLGYLSEALNFEHGSSSSNGVIDHWENIHSLGDNDLQDYMIANSESNTSLANSVYHEQQGLRRFSLGEASSSGTKDEASSHNEQRMETRCFDGRGNEIIDLDPVFAQPSGTNQPVQNVNLNAEYIEIHEDINPYRGRSGFIEANGPGTRVSQPGRSFEENGVGTGSSVEGRRASCKRKALEGSISQSSSGGYHDFQRGESSSWTPGSTVFRPGNGLNISGSLDNGPRGMVSGTVPNFPVSAPNFPVSAPNFPVSAIAESSSRNICVRSNPSDHQETVNPSTFAAGTVVRRPVPPSQLNLSRHLPADQHSLDLRPGQSFVVSRNPNSTSVSIPPGSRTMLPPFRWTGSSLVGGTSNSTAPVERNLHLDETRSRSIPGNTLEIPMFAAPELGNFAHSQSSRNVTNGNLNSASSVSRTGSTTSVPPPPPPSSNLAWTSYQNSPHYQRRRTERSELARRSLLSSLAADATNQRSGDHPTLRSLAPPASSDGLVLQPGGDNSQMHNRAYSRAGPLFDRQGDSVVGIPHPLRALAAASRGRSRLMVSQMQNVLDVMRRDANNNNLRLEDVMLLNHSVLFDGATGHDRYRDMRLDVDNMSYEELLALEERIGDVCTGVNEETISNRLKQRKYKSNTKSPQDAEPCCVCQEEYTEGEDMGTLECGHEFHSQCIKEWLKQKNLCPICKTTGLNTAKKRRIA</sequence>
<feature type="domain" description="RING-type" evidence="11">
    <location>
        <begin position="644"/>
        <end position="685"/>
    </location>
</feature>
<evidence type="ECO:0000313" key="13">
    <source>
        <dbReference type="Proteomes" id="UP000426265"/>
    </source>
</evidence>
<dbReference type="InterPro" id="IPR045191">
    <property type="entry name" value="MBR1/2-like"/>
</dbReference>
<feature type="compositionally biased region" description="Polar residues" evidence="10">
    <location>
        <begin position="436"/>
        <end position="447"/>
    </location>
</feature>
<dbReference type="ExpressionAtlas" id="A0A654G7M2">
    <property type="expression patterns" value="baseline and differential"/>
</dbReference>
<dbReference type="EC" id="2.3.2.27" evidence="3"/>
<gene>
    <name evidence="12" type="ORF">AN1_LOCUS24484</name>
</gene>
<evidence type="ECO:0000259" key="11">
    <source>
        <dbReference type="PROSITE" id="PS50089"/>
    </source>
</evidence>
<evidence type="ECO:0000256" key="1">
    <source>
        <dbReference type="ARBA" id="ARBA00000900"/>
    </source>
</evidence>
<dbReference type="SUPFAM" id="SSF57850">
    <property type="entry name" value="RING/U-box"/>
    <property type="match status" value="1"/>
</dbReference>
<keyword evidence="8" id="KW-0862">Zinc</keyword>